<name>A0AC35TSD9_9BILA</name>
<protein>
    <submittedName>
        <fullName evidence="2">UDP-glucuronosyltransferase</fullName>
    </submittedName>
</protein>
<evidence type="ECO:0000313" key="2">
    <source>
        <dbReference type="WBParaSite" id="RSKR_0000386000.1"/>
    </source>
</evidence>
<accession>A0AC35TSD9</accession>
<evidence type="ECO:0000313" key="1">
    <source>
        <dbReference type="Proteomes" id="UP000095286"/>
    </source>
</evidence>
<dbReference type="WBParaSite" id="RSKR_0000386000.1">
    <property type="protein sequence ID" value="RSKR_0000386000.1"/>
    <property type="gene ID" value="RSKR_0000386000"/>
</dbReference>
<organism evidence="1 2">
    <name type="scientific">Rhabditophanes sp. KR3021</name>
    <dbReference type="NCBI Taxonomy" id="114890"/>
    <lineage>
        <taxon>Eukaryota</taxon>
        <taxon>Metazoa</taxon>
        <taxon>Ecdysozoa</taxon>
        <taxon>Nematoda</taxon>
        <taxon>Chromadorea</taxon>
        <taxon>Rhabditida</taxon>
        <taxon>Tylenchina</taxon>
        <taxon>Panagrolaimomorpha</taxon>
        <taxon>Strongyloidoidea</taxon>
        <taxon>Alloionematidae</taxon>
        <taxon>Rhabditophanes</taxon>
    </lineage>
</organism>
<sequence>MKLRIFLFSLFVNNVYSIDTLIGDRLGKKVLFYVPTLSFSHVAFNQRIAKSLIDKGFRVTTILPDIDPFVNLNSFNNSKKMRIDVGLNNGLLPQTLWSNPGPFEDSSPLNPRILNKLIEVSKLMTQGCESLVNNKQLIHNLIKENYTLGFVEQYDACGLGLFKAIGITNIHWLSATNIYRIQPEKMGINYPLSYVSELFSPFGDVMTFHERILNLLTGMVTEAVQTYFAKCRVTSIFKDAFPKQMGNINSVLEVASLSRSVISNNLPLLDFPSPTSNILRNVGGITLERKIKKLSTQFESIVSRTNGFWLITFGSIAKTSDMPFNMKYSLFKAFQKFPNQTFILKYEDQIENIKQYSSNVYLVKWLPQLELMSHPKYLGLITHGGWSSMLESLINAKPMILMPLFADHGKNTQIFVTKKLAIAIDKMDVTPQTFTDALNQLITNPVYENNCKRYALMLQHSSPIDSDKQIVHAVQKSLKESKWRGEQIKLVPLENLYYFDFLIVIGIITVCVYQK</sequence>
<proteinExistence type="predicted"/>
<dbReference type="Proteomes" id="UP000095286">
    <property type="component" value="Unplaced"/>
</dbReference>
<reference evidence="2" key="1">
    <citation type="submission" date="2016-11" db="UniProtKB">
        <authorList>
            <consortium name="WormBaseParasite"/>
        </authorList>
    </citation>
    <scope>IDENTIFICATION</scope>
    <source>
        <strain evidence="2">KR3021</strain>
    </source>
</reference>